<accession>A0AAN6NCY1</accession>
<evidence type="ECO:0000313" key="3">
    <source>
        <dbReference type="Proteomes" id="UP001303473"/>
    </source>
</evidence>
<dbReference type="PANTHER" id="PTHR40618:SF1">
    <property type="entry name" value="B-ZIP TRANSCRIPTION FACTOR (EUROFUNG)"/>
    <property type="match status" value="1"/>
</dbReference>
<organism evidence="2 3">
    <name type="scientific">Diplogelasinospora grovesii</name>
    <dbReference type="NCBI Taxonomy" id="303347"/>
    <lineage>
        <taxon>Eukaryota</taxon>
        <taxon>Fungi</taxon>
        <taxon>Dikarya</taxon>
        <taxon>Ascomycota</taxon>
        <taxon>Pezizomycotina</taxon>
        <taxon>Sordariomycetes</taxon>
        <taxon>Sordariomycetidae</taxon>
        <taxon>Sordariales</taxon>
        <taxon>Diplogelasinosporaceae</taxon>
        <taxon>Diplogelasinospora</taxon>
    </lineage>
</organism>
<dbReference type="Proteomes" id="UP001303473">
    <property type="component" value="Unassembled WGS sequence"/>
</dbReference>
<dbReference type="AlphaFoldDB" id="A0AAN6NCY1"/>
<evidence type="ECO:0008006" key="4">
    <source>
        <dbReference type="Google" id="ProtNLM"/>
    </source>
</evidence>
<name>A0AAN6NCY1_9PEZI</name>
<reference evidence="3" key="1">
    <citation type="journal article" date="2023" name="Mol. Phylogenet. Evol.">
        <title>Genome-scale phylogeny and comparative genomics of the fungal order Sordariales.</title>
        <authorList>
            <person name="Hensen N."/>
            <person name="Bonometti L."/>
            <person name="Westerberg I."/>
            <person name="Brannstrom I.O."/>
            <person name="Guillou S."/>
            <person name="Cros-Aarteil S."/>
            <person name="Calhoun S."/>
            <person name="Haridas S."/>
            <person name="Kuo A."/>
            <person name="Mondo S."/>
            <person name="Pangilinan J."/>
            <person name="Riley R."/>
            <person name="LaButti K."/>
            <person name="Andreopoulos B."/>
            <person name="Lipzen A."/>
            <person name="Chen C."/>
            <person name="Yan M."/>
            <person name="Daum C."/>
            <person name="Ng V."/>
            <person name="Clum A."/>
            <person name="Steindorff A."/>
            <person name="Ohm R.A."/>
            <person name="Martin F."/>
            <person name="Silar P."/>
            <person name="Natvig D.O."/>
            <person name="Lalanne C."/>
            <person name="Gautier V."/>
            <person name="Ament-Velasquez S.L."/>
            <person name="Kruys A."/>
            <person name="Hutchinson M.I."/>
            <person name="Powell A.J."/>
            <person name="Barry K."/>
            <person name="Miller A.N."/>
            <person name="Grigoriev I.V."/>
            <person name="Debuchy R."/>
            <person name="Gladieux P."/>
            <person name="Hiltunen Thoren M."/>
            <person name="Johannesson H."/>
        </authorList>
    </citation>
    <scope>NUCLEOTIDE SEQUENCE [LARGE SCALE GENOMIC DNA]</scope>
    <source>
        <strain evidence="3">CBS 340.73</strain>
    </source>
</reference>
<feature type="compositionally biased region" description="Basic and acidic residues" evidence="1">
    <location>
        <begin position="20"/>
        <end position="36"/>
    </location>
</feature>
<gene>
    <name evidence="2" type="ORF">QBC46DRAFT_66750</name>
</gene>
<comment type="caution">
    <text evidence="2">The sequence shown here is derived from an EMBL/GenBank/DDBJ whole genome shotgun (WGS) entry which is preliminary data.</text>
</comment>
<dbReference type="PANTHER" id="PTHR40618">
    <property type="entry name" value="B-ZIP TRANSCRIPTION FACTOR (EUROFUNG)-RELATED"/>
    <property type="match status" value="1"/>
</dbReference>
<protein>
    <recommendedName>
        <fullName evidence="4">BZIP domain-containing protein</fullName>
    </recommendedName>
</protein>
<proteinExistence type="predicted"/>
<evidence type="ECO:0000256" key="1">
    <source>
        <dbReference type="SAM" id="MobiDB-lite"/>
    </source>
</evidence>
<keyword evidence="3" id="KW-1185">Reference proteome</keyword>
<sequence length="422" mass="46170">MEPGLPSVFSPPRKKRGRPRHNEDEAHDSVKVRREKNREAQRLLKARRLAEWTDREKQIYQLEKTIESMGDVILTLADDILSSSFAQHDAALVRKLRDSIQETLAFMHGSKPPECRQDCVKDANANLPSSTQAAAPNAPSNAATELALNRGLDQHRSPSTPWLAQQAPGSEWMLGILSLGSSPDAFIPSVQSERDFIGFQLVHSTLQFAYNVLRGTVDVSTGLAASIFGYSLRSHSREQLLSKLVWSLGPGFSGMHDLVVCAADHVLDSYSNDMPPDPLAVDSQSTRNAQVFHALGPTVRHSLIDANGIVGWLVSMNVHRLDPDTLQLSLGGSATSAGTHPIPEYSKARHSFFNANALLPLGLPGSSKLKPHETTHIQISQSALFRHLSEVSVCTGSGLAYHREHLDRIIFVCAGLQQGVQV</sequence>
<dbReference type="CDD" id="cd14686">
    <property type="entry name" value="bZIP"/>
    <property type="match status" value="1"/>
</dbReference>
<dbReference type="EMBL" id="MU853771">
    <property type="protein sequence ID" value="KAK3942749.1"/>
    <property type="molecule type" value="Genomic_DNA"/>
</dbReference>
<evidence type="ECO:0000313" key="2">
    <source>
        <dbReference type="EMBL" id="KAK3942749.1"/>
    </source>
</evidence>
<feature type="region of interest" description="Disordered" evidence="1">
    <location>
        <begin position="1"/>
        <end position="36"/>
    </location>
</feature>